<dbReference type="GO" id="GO:0004588">
    <property type="term" value="F:orotate phosphoribosyltransferase activity"/>
    <property type="evidence" value="ECO:0007669"/>
    <property type="project" value="UniProtKB-UniRule"/>
</dbReference>
<dbReference type="PATRIC" id="fig|520767.4.peg.2022"/>
<feature type="domain" description="Phosphoribosyltransferase" evidence="8">
    <location>
        <begin position="47"/>
        <end position="162"/>
    </location>
</feature>
<gene>
    <name evidence="7 9" type="primary">pyrE</name>
    <name evidence="9" type="ORF">ATZ99_18960</name>
</gene>
<comment type="caution">
    <text evidence="9">The sequence shown here is derived from an EMBL/GenBank/DDBJ whole genome shotgun (WGS) entry which is preliminary data.</text>
</comment>
<evidence type="ECO:0000313" key="9">
    <source>
        <dbReference type="EMBL" id="KYO64468.1"/>
    </source>
</evidence>
<keyword evidence="5 7" id="KW-0460">Magnesium</keyword>
<evidence type="ECO:0000259" key="8">
    <source>
        <dbReference type="Pfam" id="PF00156"/>
    </source>
</evidence>
<comment type="similarity">
    <text evidence="7">Belongs to the purine/pyrimidine phosphoribosyltransferase family. PyrE subfamily.</text>
</comment>
<proteinExistence type="inferred from homology"/>
<sequence>MDYLIEKFAQLGAIKKGHFLLSSGKHSDTYIQCAKIFEYPLEAQNIVNILAQKLYGQKVDTVIGPAIGGITVAYEMARALGVRAIFAEREKGIFTLRRGFEIKEKEKLLVVEDVITTGGSAREVIDLVRNLNGEVIGVASLVDRSKEKDIFDLPFYSLVKIDLEIYEEEDCPLCKIGIPYVKPGSRELKK</sequence>
<feature type="binding site" evidence="7">
    <location>
        <position position="144"/>
    </location>
    <ligand>
        <name>orotate</name>
        <dbReference type="ChEBI" id="CHEBI:30839"/>
    </ligand>
</feature>
<dbReference type="CDD" id="cd06223">
    <property type="entry name" value="PRTases_typeI"/>
    <property type="match status" value="1"/>
</dbReference>
<protein>
    <recommendedName>
        <fullName evidence="2 7">Orotate phosphoribosyltransferase</fullName>
        <shortName evidence="7">OPRT</shortName>
        <shortName evidence="7">OPRTase</shortName>
        <ecNumber evidence="2 7">2.4.2.10</ecNumber>
    </recommendedName>
</protein>
<comment type="catalytic activity">
    <reaction evidence="7">
        <text>orotidine 5'-phosphate + diphosphate = orotate + 5-phospho-alpha-D-ribose 1-diphosphate</text>
        <dbReference type="Rhea" id="RHEA:10380"/>
        <dbReference type="ChEBI" id="CHEBI:30839"/>
        <dbReference type="ChEBI" id="CHEBI:33019"/>
        <dbReference type="ChEBI" id="CHEBI:57538"/>
        <dbReference type="ChEBI" id="CHEBI:58017"/>
        <dbReference type="EC" id="2.4.2.10"/>
    </reaction>
</comment>
<name>A0A161Q9N6_9FIRM</name>
<dbReference type="OrthoDB" id="9783570at2"/>
<comment type="function">
    <text evidence="7">Catalyzes the transfer of a ribosyl phosphate group from 5-phosphoribose 1-diphosphate to orotate, leading to the formation of orotidine monophosphate (OMP).</text>
</comment>
<accession>A0A161Q9N6</accession>
<dbReference type="InterPro" id="IPR006273">
    <property type="entry name" value="Orotate_PRibTrfase_bac"/>
</dbReference>
<dbReference type="Gene3D" id="3.40.50.2020">
    <property type="match status" value="1"/>
</dbReference>
<dbReference type="PANTHER" id="PTHR19278:SF9">
    <property type="entry name" value="URIDINE 5'-MONOPHOSPHATE SYNTHASE"/>
    <property type="match status" value="1"/>
</dbReference>
<evidence type="ECO:0000256" key="1">
    <source>
        <dbReference type="ARBA" id="ARBA00004889"/>
    </source>
</evidence>
<dbReference type="SUPFAM" id="SSF53271">
    <property type="entry name" value="PRTase-like"/>
    <property type="match status" value="1"/>
</dbReference>
<dbReference type="Pfam" id="PF00156">
    <property type="entry name" value="Pribosyltran"/>
    <property type="match status" value="1"/>
</dbReference>
<dbReference type="InterPro" id="IPR000836">
    <property type="entry name" value="PRTase_dom"/>
</dbReference>
<dbReference type="GO" id="GO:0019856">
    <property type="term" value="P:pyrimidine nucleobase biosynthetic process"/>
    <property type="evidence" value="ECO:0007669"/>
    <property type="project" value="InterPro"/>
</dbReference>
<comment type="subunit">
    <text evidence="7">Homodimer.</text>
</comment>
<feature type="binding site" evidence="7">
    <location>
        <position position="116"/>
    </location>
    <ligand>
        <name>orotate</name>
        <dbReference type="ChEBI" id="CHEBI:30839"/>
    </ligand>
</feature>
<comment type="caution">
    <text evidence="7">Lacks conserved residue(s) required for the propagation of feature annotation.</text>
</comment>
<dbReference type="NCBIfam" id="TIGR01367">
    <property type="entry name" value="pyrE_Therm"/>
    <property type="match status" value="1"/>
</dbReference>
<evidence type="ECO:0000256" key="2">
    <source>
        <dbReference type="ARBA" id="ARBA00011971"/>
    </source>
</evidence>
<dbReference type="RefSeq" id="WP_068749005.1">
    <property type="nucleotide sequence ID" value="NZ_LOHZ01000042.1"/>
</dbReference>
<dbReference type="GO" id="GO:0044205">
    <property type="term" value="P:'de novo' UMP biosynthetic process"/>
    <property type="evidence" value="ECO:0007669"/>
    <property type="project" value="UniProtKB-UniRule"/>
</dbReference>
<comment type="pathway">
    <text evidence="1 7">Pyrimidine metabolism; UMP biosynthesis via de novo pathway; UMP from orotate: step 1/2.</text>
</comment>
<dbReference type="PANTHER" id="PTHR19278">
    <property type="entry name" value="OROTATE PHOSPHORIBOSYLTRANSFERASE"/>
    <property type="match status" value="1"/>
</dbReference>
<evidence type="ECO:0000256" key="6">
    <source>
        <dbReference type="ARBA" id="ARBA00022975"/>
    </source>
</evidence>
<dbReference type="AlphaFoldDB" id="A0A161Q9N6"/>
<keyword evidence="10" id="KW-1185">Reference proteome</keyword>
<dbReference type="EMBL" id="LOHZ01000042">
    <property type="protein sequence ID" value="KYO64468.1"/>
    <property type="molecule type" value="Genomic_DNA"/>
</dbReference>
<comment type="cofactor">
    <cofactor evidence="7">
        <name>Mg(2+)</name>
        <dbReference type="ChEBI" id="CHEBI:18420"/>
    </cofactor>
</comment>
<evidence type="ECO:0000256" key="4">
    <source>
        <dbReference type="ARBA" id="ARBA00022679"/>
    </source>
</evidence>
<dbReference type="InterPro" id="IPR023031">
    <property type="entry name" value="OPRT"/>
</dbReference>
<evidence type="ECO:0000256" key="5">
    <source>
        <dbReference type="ARBA" id="ARBA00022842"/>
    </source>
</evidence>
<dbReference type="STRING" id="520767.ATZ99_18960"/>
<keyword evidence="3 7" id="KW-0328">Glycosyltransferase</keyword>
<dbReference type="HAMAP" id="MF_01208">
    <property type="entry name" value="PyrE"/>
    <property type="match status" value="1"/>
</dbReference>
<dbReference type="InterPro" id="IPR029057">
    <property type="entry name" value="PRTase-like"/>
</dbReference>
<feature type="binding site" description="in other chain" evidence="7">
    <location>
        <begin position="112"/>
        <end position="120"/>
    </location>
    <ligand>
        <name>5-phospho-alpha-D-ribose 1-diphosphate</name>
        <dbReference type="ChEBI" id="CHEBI:58017"/>
        <note>ligand shared between dimeric partners</note>
    </ligand>
</feature>
<dbReference type="UniPathway" id="UPA00070">
    <property type="reaction ID" value="UER00119"/>
</dbReference>
<evidence type="ECO:0000313" key="10">
    <source>
        <dbReference type="Proteomes" id="UP000075737"/>
    </source>
</evidence>
<keyword evidence="6 7" id="KW-0665">Pyrimidine biosynthesis</keyword>
<keyword evidence="4 7" id="KW-0808">Transferase</keyword>
<evidence type="ECO:0000256" key="3">
    <source>
        <dbReference type="ARBA" id="ARBA00022676"/>
    </source>
</evidence>
<organism evidence="9 10">
    <name type="scientific">Thermovenabulum gondwanense</name>
    <dbReference type="NCBI Taxonomy" id="520767"/>
    <lineage>
        <taxon>Bacteria</taxon>
        <taxon>Bacillati</taxon>
        <taxon>Bacillota</taxon>
        <taxon>Clostridia</taxon>
        <taxon>Thermosediminibacterales</taxon>
        <taxon>Thermosediminibacteraceae</taxon>
        <taxon>Thermovenabulum</taxon>
    </lineage>
</organism>
<evidence type="ECO:0000256" key="7">
    <source>
        <dbReference type="HAMAP-Rule" id="MF_01208"/>
    </source>
</evidence>
<dbReference type="Proteomes" id="UP000075737">
    <property type="component" value="Unassembled WGS sequence"/>
</dbReference>
<reference evidence="9 10" key="1">
    <citation type="submission" date="2015-12" db="EMBL/GenBank/DDBJ databases">
        <title>Draft genome of Thermovenabulum gondwanense isolated from a red thermophilic microbial mat colonisisng an outflow channel of a bore well.</title>
        <authorList>
            <person name="Patel B.K."/>
        </authorList>
    </citation>
    <scope>NUCLEOTIDE SEQUENCE [LARGE SCALE GENOMIC DNA]</scope>
    <source>
        <strain evidence="9 10">R270</strain>
    </source>
</reference>
<dbReference type="GO" id="GO:0000287">
    <property type="term" value="F:magnesium ion binding"/>
    <property type="evidence" value="ECO:0007669"/>
    <property type="project" value="UniProtKB-UniRule"/>
</dbReference>
<dbReference type="EC" id="2.4.2.10" evidence="2 7"/>